<dbReference type="InterPro" id="IPR021109">
    <property type="entry name" value="Peptidase_aspartic_dom_sf"/>
</dbReference>
<dbReference type="PANTHER" id="PTHR37984:SF5">
    <property type="entry name" value="PROTEIN NYNRIN-LIKE"/>
    <property type="match status" value="1"/>
</dbReference>
<reference evidence="10 11" key="1">
    <citation type="submission" date="2015-01" db="EMBL/GenBank/DDBJ databases">
        <title>Evolution of Trichinella species and genotypes.</title>
        <authorList>
            <person name="Korhonen P.K."/>
            <person name="Edoardo P."/>
            <person name="Giuseppe L.R."/>
            <person name="Gasser R.B."/>
        </authorList>
    </citation>
    <scope>NUCLEOTIDE SEQUENCE [LARGE SCALE GENOMIC DNA]</scope>
    <source>
        <strain evidence="10">ISS2496</strain>
    </source>
</reference>
<dbReference type="Gene3D" id="3.30.70.270">
    <property type="match status" value="2"/>
</dbReference>
<evidence type="ECO:0000256" key="6">
    <source>
        <dbReference type="ARBA" id="ARBA00022759"/>
    </source>
</evidence>
<evidence type="ECO:0000256" key="2">
    <source>
        <dbReference type="ARBA" id="ARBA00022670"/>
    </source>
</evidence>
<evidence type="ECO:0000259" key="9">
    <source>
        <dbReference type="Pfam" id="PF00078"/>
    </source>
</evidence>
<keyword evidence="5" id="KW-0540">Nuclease</keyword>
<name>A0A0V0ZI34_9BILA</name>
<dbReference type="OrthoDB" id="408933at2759"/>
<feature type="domain" description="Reverse transcriptase" evidence="9">
    <location>
        <begin position="250"/>
        <end position="385"/>
    </location>
</feature>
<organism evidence="10 11">
    <name type="scientific">Trichinella patagoniensis</name>
    <dbReference type="NCBI Taxonomy" id="990121"/>
    <lineage>
        <taxon>Eukaryota</taxon>
        <taxon>Metazoa</taxon>
        <taxon>Ecdysozoa</taxon>
        <taxon>Nematoda</taxon>
        <taxon>Enoplea</taxon>
        <taxon>Dorylaimia</taxon>
        <taxon>Trichinellida</taxon>
        <taxon>Trichinellidae</taxon>
        <taxon>Trichinella</taxon>
    </lineage>
</organism>
<dbReference type="GO" id="GO:0003964">
    <property type="term" value="F:RNA-directed DNA polymerase activity"/>
    <property type="evidence" value="ECO:0007669"/>
    <property type="project" value="UniProtKB-KW"/>
</dbReference>
<dbReference type="GO" id="GO:0008233">
    <property type="term" value="F:peptidase activity"/>
    <property type="evidence" value="ECO:0007669"/>
    <property type="project" value="UniProtKB-KW"/>
</dbReference>
<dbReference type="InterPro" id="IPR000477">
    <property type="entry name" value="RT_dom"/>
</dbReference>
<dbReference type="FunFam" id="3.30.70.270:FF:000020">
    <property type="entry name" value="Transposon Tf2-6 polyprotein-like Protein"/>
    <property type="match status" value="1"/>
</dbReference>
<evidence type="ECO:0000256" key="7">
    <source>
        <dbReference type="ARBA" id="ARBA00022801"/>
    </source>
</evidence>
<dbReference type="GO" id="GO:0004519">
    <property type="term" value="F:endonuclease activity"/>
    <property type="evidence" value="ECO:0007669"/>
    <property type="project" value="UniProtKB-KW"/>
</dbReference>
<evidence type="ECO:0000256" key="5">
    <source>
        <dbReference type="ARBA" id="ARBA00022722"/>
    </source>
</evidence>
<evidence type="ECO:0000256" key="4">
    <source>
        <dbReference type="ARBA" id="ARBA00022695"/>
    </source>
</evidence>
<keyword evidence="7" id="KW-0378">Hydrolase</keyword>
<keyword evidence="8" id="KW-0695">RNA-directed DNA polymerase</keyword>
<evidence type="ECO:0000313" key="11">
    <source>
        <dbReference type="Proteomes" id="UP000054783"/>
    </source>
</evidence>
<dbReference type="STRING" id="990121.A0A0V0ZI34"/>
<keyword evidence="2" id="KW-0645">Protease</keyword>
<dbReference type="InterPro" id="IPR043128">
    <property type="entry name" value="Rev_trsase/Diguanyl_cyclase"/>
</dbReference>
<dbReference type="AlphaFoldDB" id="A0A0V0ZI34"/>
<dbReference type="InterPro" id="IPR043502">
    <property type="entry name" value="DNA/RNA_pol_sf"/>
</dbReference>
<keyword evidence="4" id="KW-0548">Nucleotidyltransferase</keyword>
<dbReference type="SUPFAM" id="SSF56672">
    <property type="entry name" value="DNA/RNA polymerases"/>
    <property type="match status" value="1"/>
</dbReference>
<dbReference type="EMBL" id="JYDQ01000171">
    <property type="protein sequence ID" value="KRY12189.1"/>
    <property type="molecule type" value="Genomic_DNA"/>
</dbReference>
<proteinExistence type="predicted"/>
<keyword evidence="6" id="KW-0255">Endonuclease</keyword>
<evidence type="ECO:0000313" key="10">
    <source>
        <dbReference type="EMBL" id="KRY12189.1"/>
    </source>
</evidence>
<evidence type="ECO:0000256" key="3">
    <source>
        <dbReference type="ARBA" id="ARBA00022679"/>
    </source>
</evidence>
<keyword evidence="3" id="KW-0808">Transferase</keyword>
<evidence type="ECO:0000256" key="1">
    <source>
        <dbReference type="ARBA" id="ARBA00012493"/>
    </source>
</evidence>
<gene>
    <name evidence="10" type="primary">TY3B-G</name>
    <name evidence="10" type="ORF">T12_12160</name>
</gene>
<comment type="caution">
    <text evidence="10">The sequence shown here is derived from an EMBL/GenBank/DDBJ whole genome shotgun (WGS) entry which is preliminary data.</text>
</comment>
<dbReference type="GO" id="GO:0006508">
    <property type="term" value="P:proteolysis"/>
    <property type="evidence" value="ECO:0007669"/>
    <property type="project" value="UniProtKB-KW"/>
</dbReference>
<dbReference type="Gene3D" id="3.10.10.10">
    <property type="entry name" value="HIV Type 1 Reverse Transcriptase, subunit A, domain 1"/>
    <property type="match status" value="1"/>
</dbReference>
<accession>A0A0V0ZI34</accession>
<dbReference type="EC" id="2.7.7.49" evidence="1"/>
<dbReference type="Gene3D" id="2.40.70.10">
    <property type="entry name" value="Acid Proteases"/>
    <property type="match status" value="1"/>
</dbReference>
<keyword evidence="11" id="KW-1185">Reference proteome</keyword>
<dbReference type="FunFam" id="3.10.10.10:FF:000007">
    <property type="entry name" value="Retrovirus-related Pol polyprotein from transposon 17.6-like Protein"/>
    <property type="match status" value="1"/>
</dbReference>
<dbReference type="Proteomes" id="UP000054783">
    <property type="component" value="Unassembled WGS sequence"/>
</dbReference>
<sequence length="1005" mass="114629">MLLPSEIRDTCPQMPFSLPVPGKRTARDLMAVGSSGKRVRCLFFVQERSYGMRFLVDTGSEVSVVPYNTTLRSQLHAADIPQLTAANGTRIDVVGSRELTVDLGFTRLMRWKFVVARIAQPILSADFLRHFNLLVDLKHQRLVDMTSWTFSNGLVKTSNTKYVSCLQHGSDYNPKIKKKYPSLTSCFRTSKPTTHSIQHHILTHGPPVFARPRRLPPDRLELPRKEFDILLDLGIIRPCSSSWASPLHMVRKKQPNTWRPCGDYRRLNNVTKPDRYPIPNISDFVTQLGGRTIFSKVDLIRAYQQIPVAEEDILKTAITTPFGLFEYVRMPFGLRNAAQTFQHFKDEVTRGLRFCFAYLDDVLVASRNKEEHEKHLATFFDGLKSIKPLADKVEAIRRFRQPTTIHELRQFLGCVNFYRRFIPLAATLLAPLERLTSSHDSHKKLKLPEDAVNAFDEVKEALSNATLLSHPQEGAALSLVVDASDHAAALQQRHKGPVQRGTGSHNPREVRQLDYITSFTSDVRHIKGAQNTVADLLSRASVGSLSVVLDSANVKQLADAQHADPEFPVVRRYSSLRLRRVKLEGTDIVLWCDTAQSKTRPYVPQPLRHTPRSVTSQHPRLATTGETELRMARNEQRRRASLHPLAGGSTLNQHVRRYRMSGVPFNVGSEIWNSDHRHHRLRPAVPERSVARTHHCARYQVGTGVSISPTDQRNGRKRAQITHIGGSTLFPLVLLGIRSSVKEDLRHAPAELVYGSPLRLPGVFFTKTLPSNAAALSDHLRILFDSIRPTPSRASRLRKWFVPKELKNCTHVFVRNDAPRPPLSPTYDGPYLVLSRAGKTITICYQNKTKTISLVRVKPAFLDSGDAPHVRNMQLSPPRNNLQKRRRVTNWMFSNFLSIQSIRYVRTFTTPHQKPPYPFYLKRHRTATEIGPMYYEKWEWPHRESGWSVFPSQKPKELLRYPIEIIVPDLKDTQLRPYVTFRLPESALNTRAMTPRDLYEVACKR</sequence>
<dbReference type="SUPFAM" id="SSF50630">
    <property type="entry name" value="Acid proteases"/>
    <property type="match status" value="1"/>
</dbReference>
<dbReference type="CDD" id="cd01647">
    <property type="entry name" value="RT_LTR"/>
    <property type="match status" value="1"/>
</dbReference>
<protein>
    <recommendedName>
        <fullName evidence="1">RNA-directed DNA polymerase</fullName>
        <ecNumber evidence="1">2.7.7.49</ecNumber>
    </recommendedName>
</protein>
<dbReference type="PANTHER" id="PTHR37984">
    <property type="entry name" value="PROTEIN CBG26694"/>
    <property type="match status" value="1"/>
</dbReference>
<dbReference type="Pfam" id="PF00078">
    <property type="entry name" value="RVT_1"/>
    <property type="match status" value="1"/>
</dbReference>
<dbReference type="InterPro" id="IPR050951">
    <property type="entry name" value="Retrovirus_Pol_polyprotein"/>
</dbReference>
<evidence type="ECO:0000256" key="8">
    <source>
        <dbReference type="ARBA" id="ARBA00022918"/>
    </source>
</evidence>